<dbReference type="Proteomes" id="UP001190700">
    <property type="component" value="Unassembled WGS sequence"/>
</dbReference>
<accession>A0AAE0EY22</accession>
<comment type="caution">
    <text evidence="1">The sequence shown here is derived from an EMBL/GenBank/DDBJ whole genome shotgun (WGS) entry which is preliminary data.</text>
</comment>
<gene>
    <name evidence="1" type="ORF">CYMTET_47111</name>
</gene>
<keyword evidence="2" id="KW-1185">Reference proteome</keyword>
<evidence type="ECO:0000313" key="1">
    <source>
        <dbReference type="EMBL" id="KAK3243220.1"/>
    </source>
</evidence>
<evidence type="ECO:0000313" key="2">
    <source>
        <dbReference type="Proteomes" id="UP001190700"/>
    </source>
</evidence>
<reference evidence="1 2" key="1">
    <citation type="journal article" date="2015" name="Genome Biol. Evol.">
        <title>Comparative Genomics of a Bacterivorous Green Alga Reveals Evolutionary Causalities and Consequences of Phago-Mixotrophic Mode of Nutrition.</title>
        <authorList>
            <person name="Burns J.A."/>
            <person name="Paasch A."/>
            <person name="Narechania A."/>
            <person name="Kim E."/>
        </authorList>
    </citation>
    <scope>NUCLEOTIDE SEQUENCE [LARGE SCALE GENOMIC DNA]</scope>
    <source>
        <strain evidence="1 2">PLY_AMNH</strain>
    </source>
</reference>
<dbReference type="AlphaFoldDB" id="A0AAE0EY22"/>
<organism evidence="1 2">
    <name type="scientific">Cymbomonas tetramitiformis</name>
    <dbReference type="NCBI Taxonomy" id="36881"/>
    <lineage>
        <taxon>Eukaryota</taxon>
        <taxon>Viridiplantae</taxon>
        <taxon>Chlorophyta</taxon>
        <taxon>Pyramimonadophyceae</taxon>
        <taxon>Pyramimonadales</taxon>
        <taxon>Pyramimonadaceae</taxon>
        <taxon>Cymbomonas</taxon>
    </lineage>
</organism>
<name>A0AAE0EY22_9CHLO</name>
<sequence length="186" mass="21364">MQFATAQQLSHVRTERATRTARCTKIVSVARTSKVCPKTVAQRRFQYFKRASSEKSSDQSAVDEAEAFLYESGEGGRRLDDEQTMTWEEQMEAKVAERDAKEKAEAEEKGWENSKDGWKYAKSRGFLRDMWDLLDGQLNGKPCLQEDQVLCRIVFIFMLRLRGVCDGFEMGLRCRHNYLGSGPCQI</sequence>
<proteinExistence type="predicted"/>
<dbReference type="EMBL" id="LGRX02033057">
    <property type="protein sequence ID" value="KAK3243220.1"/>
    <property type="molecule type" value="Genomic_DNA"/>
</dbReference>
<protein>
    <submittedName>
        <fullName evidence="1">Uncharacterized protein</fullName>
    </submittedName>
</protein>